<dbReference type="PANTHER" id="PTHR30096">
    <property type="entry name" value="4,5-DOPA DIOXYGENASE EXTRADIOL-LIKE PROTEIN"/>
    <property type="match status" value="1"/>
</dbReference>
<dbReference type="SUPFAM" id="SSF53213">
    <property type="entry name" value="LigB-like"/>
    <property type="match status" value="1"/>
</dbReference>
<proteinExistence type="inferred from homology"/>
<feature type="domain" description="Extradiol ring-cleavage dioxygenase class III enzyme subunit B" evidence="7">
    <location>
        <begin position="81"/>
        <end position="281"/>
    </location>
</feature>
<comment type="similarity">
    <text evidence="2">Belongs to the DODA-type extradiol aromatic ring-opening dioxygenase family.</text>
</comment>
<keyword evidence="3" id="KW-0479">Metal-binding</keyword>
<evidence type="ECO:0000256" key="4">
    <source>
        <dbReference type="ARBA" id="ARBA00022833"/>
    </source>
</evidence>
<evidence type="ECO:0000313" key="8">
    <source>
        <dbReference type="EMBL" id="OQR87976.1"/>
    </source>
</evidence>
<evidence type="ECO:0000256" key="5">
    <source>
        <dbReference type="ARBA" id="ARBA00023002"/>
    </source>
</evidence>
<dbReference type="PIRSF" id="PIRSF006157">
    <property type="entry name" value="Doxgns_DODA"/>
    <property type="match status" value="1"/>
</dbReference>
<dbReference type="InterPro" id="IPR004183">
    <property type="entry name" value="Xdiol_dOase_suB"/>
</dbReference>
<accession>A0A1V9YQF4</accession>
<dbReference type="Pfam" id="PF02900">
    <property type="entry name" value="LigB"/>
    <property type="match status" value="1"/>
</dbReference>
<dbReference type="CDD" id="cd07363">
    <property type="entry name" value="45_DOPA_Dioxygenase"/>
    <property type="match status" value="1"/>
</dbReference>
<keyword evidence="9" id="KW-1185">Reference proteome</keyword>
<keyword evidence="5" id="KW-0560">Oxidoreductase</keyword>
<evidence type="ECO:0000259" key="7">
    <source>
        <dbReference type="Pfam" id="PF02900"/>
    </source>
</evidence>
<keyword evidence="4" id="KW-0862">Zinc</keyword>
<evidence type="ECO:0000256" key="2">
    <source>
        <dbReference type="ARBA" id="ARBA00007581"/>
    </source>
</evidence>
<dbReference type="STRING" id="1202772.A0A1V9YQF4"/>
<protein>
    <submittedName>
        <fullName evidence="8">Aromatic ring-opening dioxygenase LigB subunit</fullName>
    </submittedName>
</protein>
<dbReference type="PANTHER" id="PTHR30096:SF0">
    <property type="entry name" value="4,5-DOPA DIOXYGENASE EXTRADIOL-LIKE PROTEIN"/>
    <property type="match status" value="1"/>
</dbReference>
<sequence>MSALVRGLLMSLGLHSSISSAADSSMATCAASGIRAAAVFANHGAGPFPILKPVTDPNHGPTRHFLETKIPELLGLNDPATRPKAIVVVTAHWEEPYVAISSAESHPLLYDYYGFPQEAYSLTYKAKGSPAIAQKIHQLLGEANIVSRLDPTRGWDHGTFVPLKLIHPAEDIPIVQISVVAGLDPALHFKIGQVLSVLRDENIAIVGSGATFHPSRGTNDLENKARKFNVALTEAALEVDVDDRRKALNHWASLPHARDCHQREEHLIPLHVVAGAGAGDAGQAFDVDKGMYTSFAWRS</sequence>
<evidence type="ECO:0000256" key="6">
    <source>
        <dbReference type="SAM" id="SignalP"/>
    </source>
</evidence>
<dbReference type="Proteomes" id="UP000243579">
    <property type="component" value="Unassembled WGS sequence"/>
</dbReference>
<reference evidence="8 9" key="1">
    <citation type="journal article" date="2014" name="Genome Biol. Evol.">
        <title>The secreted proteins of Achlya hypogyna and Thraustotheca clavata identify the ancestral oomycete secretome and reveal gene acquisitions by horizontal gene transfer.</title>
        <authorList>
            <person name="Misner I."/>
            <person name="Blouin N."/>
            <person name="Leonard G."/>
            <person name="Richards T.A."/>
            <person name="Lane C.E."/>
        </authorList>
    </citation>
    <scope>NUCLEOTIDE SEQUENCE [LARGE SCALE GENOMIC DNA]</scope>
    <source>
        <strain evidence="8 9">ATCC 48635</strain>
    </source>
</reference>
<dbReference type="InterPro" id="IPR014436">
    <property type="entry name" value="Extradiol_dOase_DODA"/>
</dbReference>
<dbReference type="OrthoDB" id="7396853at2759"/>
<dbReference type="AlphaFoldDB" id="A0A1V9YQF4"/>
<feature type="signal peptide" evidence="6">
    <location>
        <begin position="1"/>
        <end position="21"/>
    </location>
</feature>
<dbReference type="GO" id="GO:0008270">
    <property type="term" value="F:zinc ion binding"/>
    <property type="evidence" value="ECO:0007669"/>
    <property type="project" value="InterPro"/>
</dbReference>
<keyword evidence="6" id="KW-0732">Signal</keyword>
<feature type="chain" id="PRO_5012890290" evidence="6">
    <location>
        <begin position="22"/>
        <end position="299"/>
    </location>
</feature>
<dbReference type="EMBL" id="JNBR01001416">
    <property type="protein sequence ID" value="OQR87976.1"/>
    <property type="molecule type" value="Genomic_DNA"/>
</dbReference>
<dbReference type="GO" id="GO:0008198">
    <property type="term" value="F:ferrous iron binding"/>
    <property type="evidence" value="ECO:0007669"/>
    <property type="project" value="InterPro"/>
</dbReference>
<comment type="cofactor">
    <cofactor evidence="1">
        <name>Zn(2+)</name>
        <dbReference type="ChEBI" id="CHEBI:29105"/>
    </cofactor>
</comment>
<keyword evidence="8" id="KW-0223">Dioxygenase</keyword>
<evidence type="ECO:0000256" key="3">
    <source>
        <dbReference type="ARBA" id="ARBA00022723"/>
    </source>
</evidence>
<organism evidence="8 9">
    <name type="scientific">Achlya hypogyna</name>
    <name type="common">Oomycete</name>
    <name type="synonym">Protoachlya hypogyna</name>
    <dbReference type="NCBI Taxonomy" id="1202772"/>
    <lineage>
        <taxon>Eukaryota</taxon>
        <taxon>Sar</taxon>
        <taxon>Stramenopiles</taxon>
        <taxon>Oomycota</taxon>
        <taxon>Saprolegniomycetes</taxon>
        <taxon>Saprolegniales</taxon>
        <taxon>Achlyaceae</taxon>
        <taxon>Achlya</taxon>
    </lineage>
</organism>
<comment type="caution">
    <text evidence="8">The sequence shown here is derived from an EMBL/GenBank/DDBJ whole genome shotgun (WGS) entry which is preliminary data.</text>
</comment>
<dbReference type="GO" id="GO:0016702">
    <property type="term" value="F:oxidoreductase activity, acting on single donors with incorporation of molecular oxygen, incorporation of two atoms of oxygen"/>
    <property type="evidence" value="ECO:0007669"/>
    <property type="project" value="UniProtKB-ARBA"/>
</dbReference>
<gene>
    <name evidence="8" type="ORF">ACHHYP_07811</name>
</gene>
<evidence type="ECO:0000256" key="1">
    <source>
        <dbReference type="ARBA" id="ARBA00001947"/>
    </source>
</evidence>
<dbReference type="Gene3D" id="3.40.830.10">
    <property type="entry name" value="LigB-like"/>
    <property type="match status" value="1"/>
</dbReference>
<evidence type="ECO:0000313" key="9">
    <source>
        <dbReference type="Proteomes" id="UP000243579"/>
    </source>
</evidence>
<name>A0A1V9YQF4_ACHHY</name>